<accession>A0A8E4F0Z5</accession>
<keyword evidence="3" id="KW-1185">Reference proteome</keyword>
<dbReference type="RefSeq" id="WP_216782388.1">
    <property type="nucleotide sequence ID" value="NZ_LR890047.1"/>
</dbReference>
<dbReference type="KEGG" id="ptf:PROFFT_A_06360"/>
<dbReference type="InterPro" id="IPR009525">
    <property type="entry name" value="DUF1145"/>
</dbReference>
<organism evidence="2 3">
    <name type="scientific">Candidatus Profftia tarda</name>
    <dbReference type="NCBI Taxonomy" id="1177216"/>
    <lineage>
        <taxon>Bacteria</taxon>
        <taxon>Pseudomonadati</taxon>
        <taxon>Pseudomonadota</taxon>
        <taxon>Gammaproteobacteria</taxon>
        <taxon>Enterobacterales</taxon>
        <taxon>Enterobacteriaceae</taxon>
        <taxon>Candidatus Profftia</taxon>
    </lineage>
</organism>
<dbReference type="PANTHER" id="PTHR38775:SF1">
    <property type="entry name" value="INNER MEMBRANE PROTEIN"/>
    <property type="match status" value="1"/>
</dbReference>
<dbReference type="Proteomes" id="UP000683585">
    <property type="component" value="Chromosome"/>
</dbReference>
<reference evidence="2" key="1">
    <citation type="submission" date="2020-10" db="EMBL/GenBank/DDBJ databases">
        <authorList>
            <person name="Szabo G."/>
        </authorList>
    </citation>
    <scope>NUCLEOTIDE SEQUENCE</scope>
    <source>
        <strain evidence="2">PROFFT</strain>
    </source>
</reference>
<dbReference type="PANTHER" id="PTHR38775">
    <property type="entry name" value="INNER MEMBRANE PROTEIN-RELATED"/>
    <property type="match status" value="1"/>
</dbReference>
<feature type="transmembrane region" description="Helical" evidence="1">
    <location>
        <begin position="7"/>
        <end position="25"/>
    </location>
</feature>
<dbReference type="Pfam" id="PF06611">
    <property type="entry name" value="DUF1145"/>
    <property type="match status" value="1"/>
</dbReference>
<dbReference type="EMBL" id="LR890047">
    <property type="protein sequence ID" value="CAD6512642.1"/>
    <property type="molecule type" value="Genomic_DNA"/>
</dbReference>
<gene>
    <name evidence="2" type="primary">yhhL</name>
    <name evidence="2" type="ORF">PROFFT_A_06360</name>
</gene>
<name>A0A8E4F0Z5_9ENTR</name>
<sequence length="80" mass="9673">MRINLGRLLMSVLWGFMLFNTFHPYVRPLNIFMNIALFFMIFMHVLQIMLLKALFMQDNPKISKWQTVRIFLFGVFELLD</sequence>
<keyword evidence="1" id="KW-0812">Transmembrane</keyword>
<keyword evidence="1" id="KW-0472">Membrane</keyword>
<keyword evidence="1" id="KW-1133">Transmembrane helix</keyword>
<dbReference type="AlphaFoldDB" id="A0A8E4F0Z5"/>
<evidence type="ECO:0000313" key="2">
    <source>
        <dbReference type="EMBL" id="CAD6512642.1"/>
    </source>
</evidence>
<proteinExistence type="predicted"/>
<protein>
    <submittedName>
        <fullName evidence="2">Uncharacterized protein YhhL</fullName>
    </submittedName>
</protein>
<feature type="transmembrane region" description="Helical" evidence="1">
    <location>
        <begin position="31"/>
        <end position="55"/>
    </location>
</feature>
<evidence type="ECO:0000313" key="3">
    <source>
        <dbReference type="Proteomes" id="UP000683585"/>
    </source>
</evidence>
<evidence type="ECO:0000256" key="1">
    <source>
        <dbReference type="SAM" id="Phobius"/>
    </source>
</evidence>